<evidence type="ECO:0000313" key="21">
    <source>
        <dbReference type="EMBL" id="VDN59955.1"/>
    </source>
</evidence>
<evidence type="ECO:0000256" key="9">
    <source>
        <dbReference type="ARBA" id="ARBA00022741"/>
    </source>
</evidence>
<evidence type="ECO:0000256" key="1">
    <source>
        <dbReference type="ARBA" id="ARBA00001946"/>
    </source>
</evidence>
<keyword evidence="14" id="KW-1133">Transmembrane helix</keyword>
<accession>A0A158Q5G0</accession>
<keyword evidence="6" id="KW-0808">Transferase</keyword>
<keyword evidence="15" id="KW-0472">Membrane</keyword>
<dbReference type="SUPFAM" id="SSF56112">
    <property type="entry name" value="Protein kinase-like (PK-like)"/>
    <property type="match status" value="1"/>
</dbReference>
<dbReference type="Pfam" id="PF00069">
    <property type="entry name" value="Pkinase"/>
    <property type="match status" value="1"/>
</dbReference>
<evidence type="ECO:0000256" key="6">
    <source>
        <dbReference type="ARBA" id="ARBA00022679"/>
    </source>
</evidence>
<evidence type="ECO:0000256" key="18">
    <source>
        <dbReference type="ARBA" id="ARBA00048679"/>
    </source>
</evidence>
<keyword evidence="4" id="KW-0723">Serine/threonine-protein kinase</keyword>
<evidence type="ECO:0000259" key="19">
    <source>
        <dbReference type="PROSITE" id="PS50011"/>
    </source>
</evidence>
<dbReference type="Gene3D" id="1.10.510.10">
    <property type="entry name" value="Transferase(Phosphotransferase) domain 1"/>
    <property type="match status" value="1"/>
</dbReference>
<dbReference type="GO" id="GO:1990604">
    <property type="term" value="C:IRE1-TRAF2-ASK1 complex"/>
    <property type="evidence" value="ECO:0007669"/>
    <property type="project" value="TreeGrafter"/>
</dbReference>
<dbReference type="InterPro" id="IPR045133">
    <property type="entry name" value="IRE1/2-like"/>
</dbReference>
<organism evidence="22 24">
    <name type="scientific">Dracunculus medinensis</name>
    <name type="common">Guinea worm</name>
    <dbReference type="NCBI Taxonomy" id="318479"/>
    <lineage>
        <taxon>Eukaryota</taxon>
        <taxon>Metazoa</taxon>
        <taxon>Ecdysozoa</taxon>
        <taxon>Nematoda</taxon>
        <taxon>Chromadorea</taxon>
        <taxon>Rhabditida</taxon>
        <taxon>Spirurina</taxon>
        <taxon>Dracunculoidea</taxon>
        <taxon>Dracunculidae</taxon>
        <taxon>Dracunculus</taxon>
    </lineage>
</organism>
<dbReference type="GO" id="GO:0080090">
    <property type="term" value="P:regulation of primary metabolic process"/>
    <property type="evidence" value="ECO:0007669"/>
    <property type="project" value="UniProtKB-ARBA"/>
</dbReference>
<dbReference type="GO" id="GO:0004521">
    <property type="term" value="F:RNA endonuclease activity"/>
    <property type="evidence" value="ECO:0007669"/>
    <property type="project" value="InterPro"/>
</dbReference>
<dbReference type="GO" id="GO:0070059">
    <property type="term" value="P:intrinsic apoptotic signaling pathway in response to endoplasmic reticulum stress"/>
    <property type="evidence" value="ECO:0007669"/>
    <property type="project" value="TreeGrafter"/>
</dbReference>
<dbReference type="GO" id="GO:0036498">
    <property type="term" value="P:IRE1-mediated unfolded protein response"/>
    <property type="evidence" value="ECO:0007669"/>
    <property type="project" value="TreeGrafter"/>
</dbReference>
<dbReference type="InterPro" id="IPR038357">
    <property type="entry name" value="KEN_sf"/>
</dbReference>
<gene>
    <name evidence="21" type="ORF">DME_LOCUS9928</name>
</gene>
<dbReference type="GO" id="GO:0051082">
    <property type="term" value="F:unfolded protein binding"/>
    <property type="evidence" value="ECO:0007669"/>
    <property type="project" value="TreeGrafter"/>
</dbReference>
<dbReference type="InterPro" id="IPR000719">
    <property type="entry name" value="Prot_kinase_dom"/>
</dbReference>
<evidence type="ECO:0000313" key="23">
    <source>
        <dbReference type="Proteomes" id="UP000274756"/>
    </source>
</evidence>
<dbReference type="PANTHER" id="PTHR13954">
    <property type="entry name" value="IRE1-RELATED"/>
    <property type="match status" value="1"/>
</dbReference>
<evidence type="ECO:0000256" key="5">
    <source>
        <dbReference type="ARBA" id="ARBA00022553"/>
    </source>
</evidence>
<dbReference type="Gene3D" id="1.20.1440.180">
    <property type="entry name" value="KEN domain"/>
    <property type="match status" value="1"/>
</dbReference>
<feature type="domain" description="KEN" evidence="20">
    <location>
        <begin position="399"/>
        <end position="527"/>
    </location>
</feature>
<dbReference type="EC" id="2.7.11.1" evidence="3"/>
<evidence type="ECO:0000256" key="3">
    <source>
        <dbReference type="ARBA" id="ARBA00012513"/>
    </source>
</evidence>
<keyword evidence="23" id="KW-1185">Reference proteome</keyword>
<reference evidence="21 23" key="2">
    <citation type="submission" date="2018-11" db="EMBL/GenBank/DDBJ databases">
        <authorList>
            <consortium name="Pathogen Informatics"/>
        </authorList>
    </citation>
    <scope>NUCLEOTIDE SEQUENCE [LARGE SCALE GENOMIC DNA]</scope>
</reference>
<dbReference type="GO" id="GO:0006397">
    <property type="term" value="P:mRNA processing"/>
    <property type="evidence" value="ECO:0007669"/>
    <property type="project" value="InterPro"/>
</dbReference>
<evidence type="ECO:0000256" key="4">
    <source>
        <dbReference type="ARBA" id="ARBA00022527"/>
    </source>
</evidence>
<evidence type="ECO:0000256" key="11">
    <source>
        <dbReference type="ARBA" id="ARBA00022801"/>
    </source>
</evidence>
<evidence type="ECO:0000256" key="12">
    <source>
        <dbReference type="ARBA" id="ARBA00022824"/>
    </source>
</evidence>
<dbReference type="PROSITE" id="PS51392">
    <property type="entry name" value="KEN"/>
    <property type="match status" value="1"/>
</dbReference>
<dbReference type="Proteomes" id="UP000274756">
    <property type="component" value="Unassembled WGS sequence"/>
</dbReference>
<dbReference type="PANTHER" id="PTHR13954:SF6">
    <property type="entry name" value="NON-SPECIFIC SERINE_THREONINE PROTEIN KINASE"/>
    <property type="match status" value="1"/>
</dbReference>
<dbReference type="SMART" id="SM00580">
    <property type="entry name" value="PUG"/>
    <property type="match status" value="1"/>
</dbReference>
<proteinExistence type="predicted"/>
<evidence type="ECO:0000256" key="2">
    <source>
        <dbReference type="ARBA" id="ARBA00004115"/>
    </source>
</evidence>
<evidence type="ECO:0000313" key="24">
    <source>
        <dbReference type="WBParaSite" id="DME_0000726001-mRNA-1"/>
    </source>
</evidence>
<dbReference type="Pfam" id="PF06479">
    <property type="entry name" value="Ribonuc_2-5A"/>
    <property type="match status" value="1"/>
</dbReference>
<dbReference type="Gene3D" id="3.30.200.20">
    <property type="entry name" value="Phosphorylase Kinase, domain 1"/>
    <property type="match status" value="1"/>
</dbReference>
<sequence>MQLLLDDLLSIQNSKGTKSTYLHSTLYVTDGDYGLYAISAFVNRHTITIGTTNAGPPLLSGPSPIAYKVHFISNRENYPICNLRNIKFDILSILSKNWIIGKLLNYYKIECKFSCKFVQTSSYFYKFWNRHQNTEKGYERIGNILYNPQTILGRGCDGTIVYRGKFDGRQVAVKRVVAEMVHLVNREVDLLRESDAHLNVIRYFCLESDSHFRYIALELCSFSLYDYVENEDVHSNCSLTTTEIFQQAAEGIAYLHSINIVHRDIKPQNVLFSMKNQHGQVRVLISDFGLCKRLQYGYSVTQSGLIGTDGWIAPELYNMHDKITCAVDIFSLGCIFYYVLTKGMHPFGGSLQRQAKIVSLFLNLENIPGLSLIHSMLQKNPNSRPTAKDLLVHPFFWSASRQLQFFSDVSDRIEKEDINSLVVKRLEKGSRLVVTGNWRDVICPALSDDLKKFRSYKGHSVRDLLRAMRNKKHHYRELPEEVRISLGDIPEQFVHYFTSRFPELLMHTYEAMECCSSEKLFIGYYAENSFSTNYHELIAR</sequence>
<feature type="domain" description="Protein kinase" evidence="19">
    <location>
        <begin position="146"/>
        <end position="396"/>
    </location>
</feature>
<keyword evidence="9" id="KW-0547">Nucleotide-binding</keyword>
<dbReference type="InterPro" id="IPR011009">
    <property type="entry name" value="Kinase-like_dom_sf"/>
</dbReference>
<dbReference type="Proteomes" id="UP000038040">
    <property type="component" value="Unplaced"/>
</dbReference>
<dbReference type="SMART" id="SM00220">
    <property type="entry name" value="S_TKc"/>
    <property type="match status" value="1"/>
</dbReference>
<dbReference type="PROSITE" id="PS50011">
    <property type="entry name" value="PROTEIN_KINASE_DOM"/>
    <property type="match status" value="1"/>
</dbReference>
<comment type="subcellular location">
    <subcellularLocation>
        <location evidence="2">Endoplasmic reticulum membrane</location>
        <topology evidence="2">Single-pass type I membrane protein</topology>
    </subcellularLocation>
</comment>
<dbReference type="GO" id="GO:0005524">
    <property type="term" value="F:ATP binding"/>
    <property type="evidence" value="ECO:0007669"/>
    <property type="project" value="UniProtKB-KW"/>
</dbReference>
<comment type="catalytic activity">
    <reaction evidence="17">
        <text>L-threonyl-[protein] + ATP = O-phospho-L-threonyl-[protein] + ADP + H(+)</text>
        <dbReference type="Rhea" id="RHEA:46608"/>
        <dbReference type="Rhea" id="RHEA-COMP:11060"/>
        <dbReference type="Rhea" id="RHEA-COMP:11605"/>
        <dbReference type="ChEBI" id="CHEBI:15378"/>
        <dbReference type="ChEBI" id="CHEBI:30013"/>
        <dbReference type="ChEBI" id="CHEBI:30616"/>
        <dbReference type="ChEBI" id="CHEBI:61977"/>
        <dbReference type="ChEBI" id="CHEBI:456216"/>
        <dbReference type="EC" id="2.7.11.1"/>
    </reaction>
</comment>
<dbReference type="EMBL" id="UYYG01001196">
    <property type="protein sequence ID" value="VDN59955.1"/>
    <property type="molecule type" value="Genomic_DNA"/>
</dbReference>
<dbReference type="GO" id="GO:0004674">
    <property type="term" value="F:protein serine/threonine kinase activity"/>
    <property type="evidence" value="ECO:0007669"/>
    <property type="project" value="UniProtKB-KW"/>
</dbReference>
<keyword evidence="16" id="KW-0511">Multifunctional enzyme</keyword>
<dbReference type="GO" id="GO:0016787">
    <property type="term" value="F:hydrolase activity"/>
    <property type="evidence" value="ECO:0007669"/>
    <property type="project" value="UniProtKB-KW"/>
</dbReference>
<evidence type="ECO:0000256" key="8">
    <source>
        <dbReference type="ARBA" id="ARBA00022729"/>
    </source>
</evidence>
<reference evidence="24" key="1">
    <citation type="submission" date="2016-04" db="UniProtKB">
        <authorList>
            <consortium name="WormBaseParasite"/>
        </authorList>
    </citation>
    <scope>IDENTIFICATION</scope>
</reference>
<evidence type="ECO:0000256" key="15">
    <source>
        <dbReference type="ARBA" id="ARBA00023136"/>
    </source>
</evidence>
<dbReference type="InterPro" id="IPR010513">
    <property type="entry name" value="KEN_dom"/>
</dbReference>
<evidence type="ECO:0000256" key="13">
    <source>
        <dbReference type="ARBA" id="ARBA00022840"/>
    </source>
</evidence>
<keyword evidence="11" id="KW-0378">Hydrolase</keyword>
<evidence type="ECO:0000256" key="14">
    <source>
        <dbReference type="ARBA" id="ARBA00022989"/>
    </source>
</evidence>
<keyword evidence="8" id="KW-0732">Signal</keyword>
<name>A0A158Q5G0_DRAME</name>
<evidence type="ECO:0000259" key="20">
    <source>
        <dbReference type="PROSITE" id="PS51392"/>
    </source>
</evidence>
<evidence type="ECO:0000256" key="10">
    <source>
        <dbReference type="ARBA" id="ARBA00022777"/>
    </source>
</evidence>
<keyword evidence="5" id="KW-0597">Phosphoprotein</keyword>
<keyword evidence="13" id="KW-0067">ATP-binding</keyword>
<dbReference type="CDD" id="cd10422">
    <property type="entry name" value="RNase_Ire1"/>
    <property type="match status" value="1"/>
</dbReference>
<dbReference type="InterPro" id="IPR008271">
    <property type="entry name" value="Ser/Thr_kinase_AS"/>
</dbReference>
<evidence type="ECO:0000313" key="22">
    <source>
        <dbReference type="Proteomes" id="UP000038040"/>
    </source>
</evidence>
<dbReference type="FunFam" id="3.30.200.20:FF:000077">
    <property type="entry name" value="Putative Serine/threonine-protein kinase/endoribonuclease IRE1"/>
    <property type="match status" value="1"/>
</dbReference>
<evidence type="ECO:0000256" key="17">
    <source>
        <dbReference type="ARBA" id="ARBA00047899"/>
    </source>
</evidence>
<dbReference type="GO" id="GO:0010468">
    <property type="term" value="P:regulation of gene expression"/>
    <property type="evidence" value="ECO:0007669"/>
    <property type="project" value="UniProtKB-ARBA"/>
</dbReference>
<evidence type="ECO:0000256" key="7">
    <source>
        <dbReference type="ARBA" id="ARBA00022692"/>
    </source>
</evidence>
<dbReference type="FunFam" id="1.20.1440.180:FF:000001">
    <property type="entry name" value="Serine/threonine-protein kinase/endoribonuclease IRE1"/>
    <property type="match status" value="1"/>
</dbReference>
<protein>
    <recommendedName>
        <fullName evidence="3">non-specific serine/threonine protein kinase</fullName>
        <ecNumber evidence="3">2.7.11.1</ecNumber>
    </recommendedName>
</protein>
<dbReference type="AlphaFoldDB" id="A0A158Q5G0"/>
<evidence type="ECO:0000256" key="16">
    <source>
        <dbReference type="ARBA" id="ARBA00023268"/>
    </source>
</evidence>
<dbReference type="STRING" id="318479.A0A158Q5G0"/>
<comment type="catalytic activity">
    <reaction evidence="18">
        <text>L-seryl-[protein] + ATP = O-phospho-L-seryl-[protein] + ADP + H(+)</text>
        <dbReference type="Rhea" id="RHEA:17989"/>
        <dbReference type="Rhea" id="RHEA-COMP:9863"/>
        <dbReference type="Rhea" id="RHEA-COMP:11604"/>
        <dbReference type="ChEBI" id="CHEBI:15378"/>
        <dbReference type="ChEBI" id="CHEBI:29999"/>
        <dbReference type="ChEBI" id="CHEBI:30616"/>
        <dbReference type="ChEBI" id="CHEBI:83421"/>
        <dbReference type="ChEBI" id="CHEBI:456216"/>
        <dbReference type="EC" id="2.7.11.1"/>
    </reaction>
</comment>
<keyword evidence="10" id="KW-0418">Kinase</keyword>
<dbReference type="PROSITE" id="PS00108">
    <property type="entry name" value="PROTEIN_KINASE_ST"/>
    <property type="match status" value="1"/>
</dbReference>
<keyword evidence="7" id="KW-0812">Transmembrane</keyword>
<dbReference type="OrthoDB" id="63989at2759"/>
<comment type="cofactor">
    <cofactor evidence="1">
        <name>Mg(2+)</name>
        <dbReference type="ChEBI" id="CHEBI:18420"/>
    </cofactor>
</comment>
<dbReference type="WBParaSite" id="DME_0000726001-mRNA-1">
    <property type="protein sequence ID" value="DME_0000726001-mRNA-1"/>
    <property type="gene ID" value="DME_0000726001"/>
</dbReference>
<keyword evidence="12" id="KW-0256">Endoplasmic reticulum</keyword>